<dbReference type="Proteomes" id="UP001274896">
    <property type="component" value="Unassembled WGS sequence"/>
</dbReference>
<organism evidence="1 2">
    <name type="scientific">Hemibagrus guttatus</name>
    <dbReference type="NCBI Taxonomy" id="175788"/>
    <lineage>
        <taxon>Eukaryota</taxon>
        <taxon>Metazoa</taxon>
        <taxon>Chordata</taxon>
        <taxon>Craniata</taxon>
        <taxon>Vertebrata</taxon>
        <taxon>Euteleostomi</taxon>
        <taxon>Actinopterygii</taxon>
        <taxon>Neopterygii</taxon>
        <taxon>Teleostei</taxon>
        <taxon>Ostariophysi</taxon>
        <taxon>Siluriformes</taxon>
        <taxon>Bagridae</taxon>
        <taxon>Hemibagrus</taxon>
    </lineage>
</organism>
<name>A0AAE0QQI8_9TELE</name>
<evidence type="ECO:0000313" key="1">
    <source>
        <dbReference type="EMBL" id="KAK3529425.1"/>
    </source>
</evidence>
<feature type="non-terminal residue" evidence="1">
    <location>
        <position position="106"/>
    </location>
</feature>
<dbReference type="InterPro" id="IPR036397">
    <property type="entry name" value="RNaseH_sf"/>
</dbReference>
<reference evidence="1" key="1">
    <citation type="submission" date="2023-06" db="EMBL/GenBank/DDBJ databases">
        <title>Male Hemibagrus guttatus genome.</title>
        <authorList>
            <person name="Bian C."/>
        </authorList>
    </citation>
    <scope>NUCLEOTIDE SEQUENCE</scope>
    <source>
        <strain evidence="1">Male_cb2023</strain>
        <tissue evidence="1">Muscle</tissue>
    </source>
</reference>
<dbReference type="GO" id="GO:0003676">
    <property type="term" value="F:nucleic acid binding"/>
    <property type="evidence" value="ECO:0007669"/>
    <property type="project" value="InterPro"/>
</dbReference>
<keyword evidence="2" id="KW-1185">Reference proteome</keyword>
<evidence type="ECO:0008006" key="3">
    <source>
        <dbReference type="Google" id="ProtNLM"/>
    </source>
</evidence>
<evidence type="ECO:0000313" key="2">
    <source>
        <dbReference type="Proteomes" id="UP001274896"/>
    </source>
</evidence>
<protein>
    <recommendedName>
        <fullName evidence="3">Tc1-like transposase DDE domain-containing protein</fullName>
    </recommendedName>
</protein>
<proteinExistence type="predicted"/>
<dbReference type="EMBL" id="JAUCMX010000012">
    <property type="protein sequence ID" value="KAK3529425.1"/>
    <property type="molecule type" value="Genomic_DNA"/>
</dbReference>
<gene>
    <name evidence="1" type="ORF">QTP70_031116</name>
</gene>
<dbReference type="AlphaFoldDB" id="A0AAE0QQI8"/>
<comment type="caution">
    <text evidence="1">The sequence shown here is derived from an EMBL/GenBank/DDBJ whole genome shotgun (WGS) entry which is preliminary data.</text>
</comment>
<sequence>MGYTVFPNDIGLFQQANASCHTAKIVQEWSEEHDKSSRLPNSPDLNLIEYLWDVLNKQSLIHGGPTSQLKGLKGSAADILVPDTTAHLQKSCGVHTSRGQSCFGST</sequence>
<accession>A0AAE0QQI8</accession>
<dbReference type="Gene3D" id="3.30.420.10">
    <property type="entry name" value="Ribonuclease H-like superfamily/Ribonuclease H"/>
    <property type="match status" value="1"/>
</dbReference>